<evidence type="ECO:0000256" key="2">
    <source>
        <dbReference type="ARBA" id="ARBA00012417"/>
    </source>
</evidence>
<gene>
    <name evidence="10" type="ORF">QQF64_034358</name>
</gene>
<evidence type="ECO:0000256" key="1">
    <source>
        <dbReference type="ARBA" id="ARBA00005755"/>
    </source>
</evidence>
<keyword evidence="5" id="KW-0235">DNA replication</keyword>
<comment type="similarity">
    <text evidence="1">Belongs to the DNA polymerase type-B family.</text>
</comment>
<evidence type="ECO:0000256" key="4">
    <source>
        <dbReference type="ARBA" id="ARBA00022695"/>
    </source>
</evidence>
<dbReference type="Gene3D" id="3.30.420.10">
    <property type="entry name" value="Ribonuclease H-like superfamily/Ribonuclease H"/>
    <property type="match status" value="1"/>
</dbReference>
<proteinExistence type="inferred from homology"/>
<protein>
    <recommendedName>
        <fullName evidence="2">DNA-directed DNA polymerase</fullName>
        <ecNumber evidence="2">2.7.7.7</ecNumber>
    </recommendedName>
</protein>
<evidence type="ECO:0000256" key="7">
    <source>
        <dbReference type="ARBA" id="ARBA00023125"/>
    </source>
</evidence>
<accession>A0ABR3L1N4</accession>
<dbReference type="Pfam" id="PF03175">
    <property type="entry name" value="DNA_pol_B_2"/>
    <property type="match status" value="1"/>
</dbReference>
<evidence type="ECO:0000256" key="8">
    <source>
        <dbReference type="ARBA" id="ARBA00049244"/>
    </source>
</evidence>
<dbReference type="InterPro" id="IPR036397">
    <property type="entry name" value="RNaseH_sf"/>
</dbReference>
<dbReference type="Proteomes" id="UP001558613">
    <property type="component" value="Unassembled WGS sequence"/>
</dbReference>
<evidence type="ECO:0000256" key="3">
    <source>
        <dbReference type="ARBA" id="ARBA00022679"/>
    </source>
</evidence>
<evidence type="ECO:0000313" key="11">
    <source>
        <dbReference type="Proteomes" id="UP001558613"/>
    </source>
</evidence>
<dbReference type="PANTHER" id="PTHR33568">
    <property type="entry name" value="DNA POLYMERASE"/>
    <property type="match status" value="1"/>
</dbReference>
<dbReference type="EMBL" id="JAYMGO010000143">
    <property type="protein sequence ID" value="KAL1246712.1"/>
    <property type="molecule type" value="Genomic_DNA"/>
</dbReference>
<keyword evidence="7" id="KW-0238">DNA-binding</keyword>
<comment type="caution">
    <text evidence="10">The sequence shown here is derived from an EMBL/GenBank/DDBJ whole genome shotgun (WGS) entry which is preliminary data.</text>
</comment>
<evidence type="ECO:0000256" key="6">
    <source>
        <dbReference type="ARBA" id="ARBA00022932"/>
    </source>
</evidence>
<dbReference type="EC" id="2.7.7.7" evidence="2"/>
<sequence length="402" mass="46935">MSVHQPKPHSCAADRCVQCGENLVPDGVHQCFIQPVKLEKPNFNYIFFDFESRYEGGKHVANFACAITYDGKEFVAEGPDCVDRLVKKFRQPRYQNYTWIAHNASGFDNYILLEYFTRMGIAPKITMQGCRLILMYDEVFKQRFIDSYSFIPMRLAKTSAAFNLTNTEKGYFPHHFNHAENDTYVGRYPDKKCYGYSTMSNQERAAFDTWYSTVSDKVFDFKKELALYGRNDVVLLREACMKYREEFILCTGLDPFNYTTLAATCMAVYKTHYMPKDTIALTRNNAYINQHKTYSNTSIEWLEYVQKSRSIEVQHALNRGEVSFGKYYVDGFYDNGSMKKAFEYLGCFFHGCDRCYNSNDLNPLSKVPYGVLRRQVDDKIEILERAYGLVVETIWECDWTQR</sequence>
<reference evidence="10 11" key="1">
    <citation type="submission" date="2023-09" db="EMBL/GenBank/DDBJ databases">
        <authorList>
            <person name="Wang M."/>
        </authorList>
    </citation>
    <scope>NUCLEOTIDE SEQUENCE [LARGE SCALE GENOMIC DNA]</scope>
    <source>
        <strain evidence="10">GT-2023</strain>
        <tissue evidence="10">Liver</tissue>
    </source>
</reference>
<dbReference type="SUPFAM" id="SSF53098">
    <property type="entry name" value="Ribonuclease H-like"/>
    <property type="match status" value="1"/>
</dbReference>
<dbReference type="InterPro" id="IPR012337">
    <property type="entry name" value="RNaseH-like_sf"/>
</dbReference>
<keyword evidence="4" id="KW-0548">Nucleotidyltransferase</keyword>
<evidence type="ECO:0000259" key="9">
    <source>
        <dbReference type="Pfam" id="PF03175"/>
    </source>
</evidence>
<keyword evidence="11" id="KW-1185">Reference proteome</keyword>
<keyword evidence="3" id="KW-0808">Transferase</keyword>
<evidence type="ECO:0000256" key="5">
    <source>
        <dbReference type="ARBA" id="ARBA00022705"/>
    </source>
</evidence>
<dbReference type="PANTHER" id="PTHR33568:SF3">
    <property type="entry name" value="DNA-DIRECTED DNA POLYMERASE"/>
    <property type="match status" value="1"/>
</dbReference>
<keyword evidence="6" id="KW-0239">DNA-directed DNA polymerase</keyword>
<comment type="catalytic activity">
    <reaction evidence="8">
        <text>DNA(n) + a 2'-deoxyribonucleoside 5'-triphosphate = DNA(n+1) + diphosphate</text>
        <dbReference type="Rhea" id="RHEA:22508"/>
        <dbReference type="Rhea" id="RHEA-COMP:17339"/>
        <dbReference type="Rhea" id="RHEA-COMP:17340"/>
        <dbReference type="ChEBI" id="CHEBI:33019"/>
        <dbReference type="ChEBI" id="CHEBI:61560"/>
        <dbReference type="ChEBI" id="CHEBI:173112"/>
        <dbReference type="EC" id="2.7.7.7"/>
    </reaction>
</comment>
<dbReference type="InterPro" id="IPR004868">
    <property type="entry name" value="DNA-dir_DNA_pol_B_mt/vir"/>
</dbReference>
<name>A0ABR3L1N4_9TELE</name>
<evidence type="ECO:0000313" key="10">
    <source>
        <dbReference type="EMBL" id="KAL1246712.1"/>
    </source>
</evidence>
<organism evidence="10 11">
    <name type="scientific">Cirrhinus molitorella</name>
    <name type="common">mud carp</name>
    <dbReference type="NCBI Taxonomy" id="172907"/>
    <lineage>
        <taxon>Eukaryota</taxon>
        <taxon>Metazoa</taxon>
        <taxon>Chordata</taxon>
        <taxon>Craniata</taxon>
        <taxon>Vertebrata</taxon>
        <taxon>Euteleostomi</taxon>
        <taxon>Actinopterygii</taxon>
        <taxon>Neopterygii</taxon>
        <taxon>Teleostei</taxon>
        <taxon>Ostariophysi</taxon>
        <taxon>Cypriniformes</taxon>
        <taxon>Cyprinidae</taxon>
        <taxon>Labeoninae</taxon>
        <taxon>Labeonini</taxon>
        <taxon>Cirrhinus</taxon>
    </lineage>
</organism>
<feature type="domain" description="DNA-directed DNA polymerase family B mitochondria/virus" evidence="9">
    <location>
        <begin position="93"/>
        <end position="281"/>
    </location>
</feature>